<dbReference type="InterPro" id="IPR023166">
    <property type="entry name" value="BaiN-like_dom_sf"/>
</dbReference>
<name>A0A9D1WRU2_9FIRM</name>
<dbReference type="Proteomes" id="UP000886800">
    <property type="component" value="Unassembled WGS sequence"/>
</dbReference>
<comment type="cofactor">
    <cofactor evidence="1">
        <name>FAD</name>
        <dbReference type="ChEBI" id="CHEBI:57692"/>
    </cofactor>
</comment>
<dbReference type="EMBL" id="DXES01000121">
    <property type="protein sequence ID" value="HIX65686.1"/>
    <property type="molecule type" value="Genomic_DNA"/>
</dbReference>
<evidence type="ECO:0000256" key="1">
    <source>
        <dbReference type="ARBA" id="ARBA00001974"/>
    </source>
</evidence>
<dbReference type="Pfam" id="PF03486">
    <property type="entry name" value="HI0933_like"/>
    <property type="match status" value="1"/>
</dbReference>
<dbReference type="PANTHER" id="PTHR42887">
    <property type="entry name" value="OS12G0638800 PROTEIN"/>
    <property type="match status" value="1"/>
</dbReference>
<dbReference type="NCBIfam" id="TIGR00275">
    <property type="entry name" value="aminoacetone oxidase family FAD-binding enzyme"/>
    <property type="match status" value="1"/>
</dbReference>
<organism evidence="6 7">
    <name type="scientific">Candidatus Anaerotruncus excrementipullorum</name>
    <dbReference type="NCBI Taxonomy" id="2838465"/>
    <lineage>
        <taxon>Bacteria</taxon>
        <taxon>Bacillati</taxon>
        <taxon>Bacillota</taxon>
        <taxon>Clostridia</taxon>
        <taxon>Eubacteriales</taxon>
        <taxon>Oscillospiraceae</taxon>
        <taxon>Anaerotruncus</taxon>
    </lineage>
</organism>
<feature type="domain" description="RsdA/BaiN/AoA(So)-like Rossmann fold-like" evidence="4">
    <location>
        <begin position="6"/>
        <end position="405"/>
    </location>
</feature>
<dbReference type="Gene3D" id="3.50.50.60">
    <property type="entry name" value="FAD/NAD(P)-binding domain"/>
    <property type="match status" value="1"/>
</dbReference>
<evidence type="ECO:0000259" key="5">
    <source>
        <dbReference type="Pfam" id="PF22780"/>
    </source>
</evidence>
<sequence>MGSEPVLVVGGGAAGLFCAGIARRRGIPVTVLERSARPARKVLITGKGRCNLTNHCTVEEFFPRVCTNSRFLYSALRGFSPQDTMALFEQLGVPLKTERGDRVFPVSDRAADVADALVRLCGEQNIRTNTRVKEVLAREGEVRGLLLEDGRELPAQRVVLATGGLSYPATGSTGDGYRMAAALGHTVVPPRPALVPLVTRERWCGELMGLSLRNVTLTLYSPAGKVLFRELGEMLFTHFGVSGPLVLSASSHLSGELERYRMEIDLKPGLDAAQLDARLLRDFSEVPNRDFANALDKLLPRKLIPVAVRLSGIPPATKVNAITREQRRGFGALLKALPLTPKAFRPVEEAIVTAGGVSVKEVNPKTMESKLVKGLYFAGELLDVDAVTGGFNLQIAWSTGFAAANNF</sequence>
<evidence type="ECO:0000313" key="6">
    <source>
        <dbReference type="EMBL" id="HIX65686.1"/>
    </source>
</evidence>
<dbReference type="InterPro" id="IPR004792">
    <property type="entry name" value="BaiN-like"/>
</dbReference>
<keyword evidence="3" id="KW-0274">FAD</keyword>
<evidence type="ECO:0000259" key="4">
    <source>
        <dbReference type="Pfam" id="PF03486"/>
    </source>
</evidence>
<accession>A0A9D1WRU2</accession>
<keyword evidence="2" id="KW-0285">Flavoprotein</keyword>
<reference evidence="6" key="1">
    <citation type="journal article" date="2021" name="PeerJ">
        <title>Extensive microbial diversity within the chicken gut microbiome revealed by metagenomics and culture.</title>
        <authorList>
            <person name="Gilroy R."/>
            <person name="Ravi A."/>
            <person name="Getino M."/>
            <person name="Pursley I."/>
            <person name="Horton D.L."/>
            <person name="Alikhan N.F."/>
            <person name="Baker D."/>
            <person name="Gharbi K."/>
            <person name="Hall N."/>
            <person name="Watson M."/>
            <person name="Adriaenssens E.M."/>
            <person name="Foster-Nyarko E."/>
            <person name="Jarju S."/>
            <person name="Secka A."/>
            <person name="Antonio M."/>
            <person name="Oren A."/>
            <person name="Chaudhuri R.R."/>
            <person name="La Ragione R."/>
            <person name="Hildebrand F."/>
            <person name="Pallen M.J."/>
        </authorList>
    </citation>
    <scope>NUCLEOTIDE SEQUENCE</scope>
    <source>
        <strain evidence="6">CHK188-5543</strain>
    </source>
</reference>
<dbReference type="PANTHER" id="PTHR42887:SF2">
    <property type="entry name" value="OS12G0638800 PROTEIN"/>
    <property type="match status" value="1"/>
</dbReference>
<reference evidence="6" key="2">
    <citation type="submission" date="2021-04" db="EMBL/GenBank/DDBJ databases">
        <authorList>
            <person name="Gilroy R."/>
        </authorList>
    </citation>
    <scope>NUCLEOTIDE SEQUENCE</scope>
    <source>
        <strain evidence="6">CHK188-5543</strain>
    </source>
</reference>
<protein>
    <submittedName>
        <fullName evidence="6">NAD(P)/FAD-dependent oxidoreductase</fullName>
    </submittedName>
</protein>
<evidence type="ECO:0000256" key="2">
    <source>
        <dbReference type="ARBA" id="ARBA00022630"/>
    </source>
</evidence>
<dbReference type="InterPro" id="IPR036188">
    <property type="entry name" value="FAD/NAD-bd_sf"/>
</dbReference>
<dbReference type="SUPFAM" id="SSF160996">
    <property type="entry name" value="HI0933 insert domain-like"/>
    <property type="match status" value="1"/>
</dbReference>
<gene>
    <name evidence="6" type="ORF">H9736_05495</name>
</gene>
<dbReference type="SUPFAM" id="SSF51905">
    <property type="entry name" value="FAD/NAD(P)-binding domain"/>
    <property type="match status" value="1"/>
</dbReference>
<evidence type="ECO:0000256" key="3">
    <source>
        <dbReference type="ARBA" id="ARBA00022827"/>
    </source>
</evidence>
<dbReference type="Pfam" id="PF22780">
    <property type="entry name" value="HI0933_like_1st"/>
    <property type="match status" value="1"/>
</dbReference>
<dbReference type="Gene3D" id="1.10.8.260">
    <property type="entry name" value="HI0933 insert domain-like"/>
    <property type="match status" value="1"/>
</dbReference>
<comment type="caution">
    <text evidence="6">The sequence shown here is derived from an EMBL/GenBank/DDBJ whole genome shotgun (WGS) entry which is preliminary data.</text>
</comment>
<dbReference type="InterPro" id="IPR055178">
    <property type="entry name" value="RsdA/BaiN/AoA(So)-like_dom"/>
</dbReference>
<dbReference type="InterPro" id="IPR057661">
    <property type="entry name" value="RsdA/BaiN/AoA(So)_Rossmann"/>
</dbReference>
<feature type="domain" description="RsdA/BaiN/AoA(So)-like insert" evidence="5">
    <location>
        <begin position="191"/>
        <end position="352"/>
    </location>
</feature>
<proteinExistence type="predicted"/>
<dbReference type="Gene3D" id="2.40.30.10">
    <property type="entry name" value="Translation factors"/>
    <property type="match status" value="1"/>
</dbReference>
<dbReference type="AlphaFoldDB" id="A0A9D1WRU2"/>
<evidence type="ECO:0000313" key="7">
    <source>
        <dbReference type="Proteomes" id="UP000886800"/>
    </source>
</evidence>